<dbReference type="EMBL" id="FXXP01000001">
    <property type="protein sequence ID" value="SMX26471.1"/>
    <property type="molecule type" value="Genomic_DNA"/>
</dbReference>
<reference evidence="3" key="1">
    <citation type="submission" date="2017-05" db="EMBL/GenBank/DDBJ databases">
        <authorList>
            <person name="Rodrigo-Torres L."/>
            <person name="Arahal R. D."/>
            <person name="Lucena T."/>
        </authorList>
    </citation>
    <scope>NUCLEOTIDE SEQUENCE [LARGE SCALE GENOMIC DNA]</scope>
    <source>
        <strain evidence="3">CECT 8649</strain>
    </source>
</reference>
<keyword evidence="1" id="KW-0732">Signal</keyword>
<dbReference type="Proteomes" id="UP000225972">
    <property type="component" value="Unassembled WGS sequence"/>
</dbReference>
<organism evidence="2 3">
    <name type="scientific">Pelagimonas phthalicica</name>
    <dbReference type="NCBI Taxonomy" id="1037362"/>
    <lineage>
        <taxon>Bacteria</taxon>
        <taxon>Pseudomonadati</taxon>
        <taxon>Pseudomonadota</taxon>
        <taxon>Alphaproteobacteria</taxon>
        <taxon>Rhodobacterales</taxon>
        <taxon>Roseobacteraceae</taxon>
        <taxon>Pelagimonas</taxon>
    </lineage>
</organism>
<proteinExistence type="predicted"/>
<dbReference type="AlphaFoldDB" id="A0A238J6W6"/>
<protein>
    <submittedName>
        <fullName evidence="2">Uncharacterized protein</fullName>
    </submittedName>
</protein>
<feature type="signal peptide" evidence="1">
    <location>
        <begin position="1"/>
        <end position="28"/>
    </location>
</feature>
<feature type="chain" id="PRO_5012759990" evidence="1">
    <location>
        <begin position="29"/>
        <end position="127"/>
    </location>
</feature>
<sequence>MRAALGRCYCARMRYAIPLIFLAGAAFADAPVVTGATANKAGDSWRFSVTLSHPDTGWDDYADGWRVEDLQGQVLGLRELAHPHVNEQPFTRSLSGVSVPKGTKIVHIRARSNVDGWSEEVFKLELE</sequence>
<keyword evidence="3" id="KW-1185">Reference proteome</keyword>
<evidence type="ECO:0000313" key="3">
    <source>
        <dbReference type="Proteomes" id="UP000225972"/>
    </source>
</evidence>
<name>A0A238J6W6_9RHOB</name>
<evidence type="ECO:0000313" key="2">
    <source>
        <dbReference type="EMBL" id="SMX26471.1"/>
    </source>
</evidence>
<gene>
    <name evidence="2" type="ORF">TRP8649_00550</name>
</gene>
<accession>A0A238J6W6</accession>
<evidence type="ECO:0000256" key="1">
    <source>
        <dbReference type="SAM" id="SignalP"/>
    </source>
</evidence>